<keyword evidence="6" id="KW-0413">Isomerase</keyword>
<evidence type="ECO:0000256" key="5">
    <source>
        <dbReference type="ARBA" id="ARBA00022840"/>
    </source>
</evidence>
<evidence type="ECO:0000259" key="11">
    <source>
        <dbReference type="PROSITE" id="PS51198"/>
    </source>
</evidence>
<dbReference type="GO" id="GO:0016887">
    <property type="term" value="F:ATP hydrolysis activity"/>
    <property type="evidence" value="ECO:0007669"/>
    <property type="project" value="RHEA"/>
</dbReference>
<dbReference type="Pfam" id="PF00580">
    <property type="entry name" value="UvrD-helicase"/>
    <property type="match status" value="1"/>
</dbReference>
<dbReference type="AlphaFoldDB" id="A0A0G1MZ06"/>
<keyword evidence="5 10" id="KW-0067">ATP-binding</keyword>
<comment type="caution">
    <text evidence="10">Lacks conserved residue(s) required for the propagation of feature annotation.</text>
</comment>
<organism evidence="13 14">
    <name type="scientific">Candidatus Magasanikbacteria bacterium GW2011_GWC2_45_8</name>
    <dbReference type="NCBI Taxonomy" id="1619050"/>
    <lineage>
        <taxon>Bacteria</taxon>
        <taxon>Candidatus Magasanikiibacteriota</taxon>
    </lineage>
</organism>
<dbReference type="EMBL" id="LCLH01000024">
    <property type="protein sequence ID" value="KKU13342.1"/>
    <property type="molecule type" value="Genomic_DNA"/>
</dbReference>
<dbReference type="Gene3D" id="3.40.50.300">
    <property type="entry name" value="P-loop containing nucleotide triphosphate hydrolases"/>
    <property type="match status" value="2"/>
</dbReference>
<dbReference type="SUPFAM" id="SSF52540">
    <property type="entry name" value="P-loop containing nucleoside triphosphate hydrolases"/>
    <property type="match status" value="1"/>
</dbReference>
<evidence type="ECO:0000256" key="9">
    <source>
        <dbReference type="ARBA" id="ARBA00048988"/>
    </source>
</evidence>
<comment type="catalytic activity">
    <reaction evidence="7">
        <text>Couples ATP hydrolysis with the unwinding of duplex DNA by translocating in the 3'-5' direction.</text>
        <dbReference type="EC" id="5.6.2.4"/>
    </reaction>
</comment>
<dbReference type="PROSITE" id="PS51217">
    <property type="entry name" value="UVRD_HELICASE_CTER"/>
    <property type="match status" value="1"/>
</dbReference>
<dbReference type="InterPro" id="IPR000212">
    <property type="entry name" value="DNA_helicase_UvrD/REP"/>
</dbReference>
<evidence type="ECO:0000256" key="1">
    <source>
        <dbReference type="ARBA" id="ARBA00009922"/>
    </source>
</evidence>
<dbReference type="GO" id="GO:0043138">
    <property type="term" value="F:3'-5' DNA helicase activity"/>
    <property type="evidence" value="ECO:0007669"/>
    <property type="project" value="UniProtKB-EC"/>
</dbReference>
<dbReference type="CDD" id="cd17932">
    <property type="entry name" value="DEXQc_UvrD"/>
    <property type="match status" value="1"/>
</dbReference>
<feature type="domain" description="UvrD-like helicase ATP-binding" evidence="11">
    <location>
        <begin position="1"/>
        <end position="224"/>
    </location>
</feature>
<evidence type="ECO:0000256" key="7">
    <source>
        <dbReference type="ARBA" id="ARBA00034617"/>
    </source>
</evidence>
<dbReference type="GO" id="GO:0005524">
    <property type="term" value="F:ATP binding"/>
    <property type="evidence" value="ECO:0007669"/>
    <property type="project" value="UniProtKB-UniRule"/>
</dbReference>
<dbReference type="PANTHER" id="PTHR11070:SF3">
    <property type="entry name" value="DNA 3'-5' HELICASE"/>
    <property type="match status" value="1"/>
</dbReference>
<keyword evidence="3 10" id="KW-0378">Hydrolase</keyword>
<dbReference type="EC" id="5.6.2.4" evidence="8"/>
<evidence type="ECO:0000256" key="4">
    <source>
        <dbReference type="ARBA" id="ARBA00022806"/>
    </source>
</evidence>
<evidence type="ECO:0000256" key="10">
    <source>
        <dbReference type="PROSITE-ProRule" id="PRU00560"/>
    </source>
</evidence>
<accession>A0A0G1MZ06</accession>
<dbReference type="PANTHER" id="PTHR11070">
    <property type="entry name" value="UVRD / RECB / PCRA DNA HELICASE FAMILY MEMBER"/>
    <property type="match status" value="1"/>
</dbReference>
<dbReference type="STRING" id="1619050.UX20_C0024G0002"/>
<dbReference type="GO" id="GO:0003677">
    <property type="term" value="F:DNA binding"/>
    <property type="evidence" value="ECO:0007669"/>
    <property type="project" value="InterPro"/>
</dbReference>
<evidence type="ECO:0000256" key="2">
    <source>
        <dbReference type="ARBA" id="ARBA00022741"/>
    </source>
</evidence>
<reference evidence="13 14" key="1">
    <citation type="journal article" date="2015" name="Nature">
        <title>rRNA introns, odd ribosomes, and small enigmatic genomes across a large radiation of phyla.</title>
        <authorList>
            <person name="Brown C.T."/>
            <person name="Hug L.A."/>
            <person name="Thomas B.C."/>
            <person name="Sharon I."/>
            <person name="Castelle C.J."/>
            <person name="Singh A."/>
            <person name="Wilkins M.J."/>
            <person name="Williams K.H."/>
            <person name="Banfield J.F."/>
        </authorList>
    </citation>
    <scope>NUCLEOTIDE SEQUENCE [LARGE SCALE GENOMIC DNA]</scope>
</reference>
<comment type="catalytic activity">
    <reaction evidence="9">
        <text>ATP + H2O = ADP + phosphate + H(+)</text>
        <dbReference type="Rhea" id="RHEA:13065"/>
        <dbReference type="ChEBI" id="CHEBI:15377"/>
        <dbReference type="ChEBI" id="CHEBI:15378"/>
        <dbReference type="ChEBI" id="CHEBI:30616"/>
        <dbReference type="ChEBI" id="CHEBI:43474"/>
        <dbReference type="ChEBI" id="CHEBI:456216"/>
        <dbReference type="EC" id="5.6.2.4"/>
    </reaction>
</comment>
<dbReference type="InterPro" id="IPR027417">
    <property type="entry name" value="P-loop_NTPase"/>
</dbReference>
<evidence type="ECO:0000256" key="6">
    <source>
        <dbReference type="ARBA" id="ARBA00023235"/>
    </source>
</evidence>
<proteinExistence type="inferred from homology"/>
<evidence type="ECO:0000313" key="13">
    <source>
        <dbReference type="EMBL" id="KKU13342.1"/>
    </source>
</evidence>
<dbReference type="Gene3D" id="1.10.10.160">
    <property type="match status" value="1"/>
</dbReference>
<dbReference type="PATRIC" id="fig|1619050.3.peg.489"/>
<dbReference type="Proteomes" id="UP000034911">
    <property type="component" value="Unassembled WGS sequence"/>
</dbReference>
<sequence length="381" mass="43740">MLTRVEKLMGEKVKGLWSGTFHSVASRVLRVEANAIGFEKNFTIMDQDDAEVLLKHCLQEEGLDTKSKKTPAASTLLSMVSYARNTELPLDEVIELKYPRFMAFTDALKSVAERYKREKRRANVMDFDDLLTYWLELLEDHEAIRNKWAEQFKYILVDEFQDTNKLQAKIVRLLAETNKNLFVVGDDAQSIYSFRAADIHNILNFPKEFVGAKTFKLEINYRSSPEILLLANGVISQNKKQFKKTLKAHHASNVKPHVMGHMTPAQEAQYIVQKVARSASAGRPLASMAALFRSAFAARALEMELVKNNIPYEFRGGMRFFDRAHIKDVLGFLRIISNHKDRMAWLRVLPLQADYGSRRFGSRLAKYCKCFTARSRPHRLG</sequence>
<dbReference type="InterPro" id="IPR014016">
    <property type="entry name" value="UvrD-like_ATP-bd"/>
</dbReference>
<dbReference type="Pfam" id="PF13361">
    <property type="entry name" value="UvrD_C"/>
    <property type="match status" value="1"/>
</dbReference>
<evidence type="ECO:0000256" key="3">
    <source>
        <dbReference type="ARBA" id="ARBA00022801"/>
    </source>
</evidence>
<evidence type="ECO:0000313" key="14">
    <source>
        <dbReference type="Proteomes" id="UP000034911"/>
    </source>
</evidence>
<gene>
    <name evidence="13" type="ORF">UX20_C0024G0002</name>
</gene>
<evidence type="ECO:0000256" key="8">
    <source>
        <dbReference type="ARBA" id="ARBA00034808"/>
    </source>
</evidence>
<keyword evidence="2 10" id="KW-0547">Nucleotide-binding</keyword>
<name>A0A0G1MZ06_9BACT</name>
<dbReference type="PROSITE" id="PS51198">
    <property type="entry name" value="UVRD_HELICASE_ATP_BIND"/>
    <property type="match status" value="1"/>
</dbReference>
<dbReference type="Gene3D" id="1.10.486.10">
    <property type="entry name" value="PCRA, domain 4"/>
    <property type="match status" value="1"/>
</dbReference>
<evidence type="ECO:0000259" key="12">
    <source>
        <dbReference type="PROSITE" id="PS51217"/>
    </source>
</evidence>
<dbReference type="InterPro" id="IPR013986">
    <property type="entry name" value="DExx_box_DNA_helicase_dom_sf"/>
</dbReference>
<comment type="caution">
    <text evidence="13">The sequence shown here is derived from an EMBL/GenBank/DDBJ whole genome shotgun (WGS) entry which is preliminary data.</text>
</comment>
<feature type="domain" description="UvrD-like helicase C-terminal" evidence="12">
    <location>
        <begin position="225"/>
        <end position="381"/>
    </location>
</feature>
<dbReference type="InterPro" id="IPR014017">
    <property type="entry name" value="DNA_helicase_UvrD-like_C"/>
</dbReference>
<dbReference type="GO" id="GO:0000725">
    <property type="term" value="P:recombinational repair"/>
    <property type="evidence" value="ECO:0007669"/>
    <property type="project" value="TreeGrafter"/>
</dbReference>
<keyword evidence="4 10" id="KW-0347">Helicase</keyword>
<protein>
    <recommendedName>
        <fullName evidence="8">DNA 3'-5' helicase</fullName>
        <ecNumber evidence="8">5.6.2.4</ecNumber>
    </recommendedName>
</protein>
<comment type="similarity">
    <text evidence="1">Belongs to the helicase family. UvrD subfamily.</text>
</comment>
<dbReference type="GO" id="GO:0005829">
    <property type="term" value="C:cytosol"/>
    <property type="evidence" value="ECO:0007669"/>
    <property type="project" value="TreeGrafter"/>
</dbReference>